<feature type="transmembrane region" description="Helical" evidence="18">
    <location>
        <begin position="558"/>
        <end position="579"/>
    </location>
</feature>
<organism evidence="20 21">
    <name type="scientific">Galbula dea</name>
    <dbReference type="NCBI Taxonomy" id="1109041"/>
    <lineage>
        <taxon>Eukaryota</taxon>
        <taxon>Metazoa</taxon>
        <taxon>Chordata</taxon>
        <taxon>Craniata</taxon>
        <taxon>Vertebrata</taxon>
        <taxon>Euteleostomi</taxon>
        <taxon>Archelosauria</taxon>
        <taxon>Archosauria</taxon>
        <taxon>Dinosauria</taxon>
        <taxon>Saurischia</taxon>
        <taxon>Theropoda</taxon>
        <taxon>Coelurosauria</taxon>
        <taxon>Aves</taxon>
        <taxon>Neognathae</taxon>
        <taxon>Neoaves</taxon>
        <taxon>Telluraves</taxon>
        <taxon>Coraciimorphae</taxon>
        <taxon>Piciformes</taxon>
        <taxon>Galbulidae</taxon>
        <taxon>Galbula</taxon>
    </lineage>
</organism>
<feature type="disulfide bond" evidence="17">
    <location>
        <begin position="401"/>
        <end position="423"/>
    </location>
</feature>
<dbReference type="SMART" id="SM00369">
    <property type="entry name" value="LRR_TYP"/>
    <property type="match status" value="8"/>
</dbReference>
<evidence type="ECO:0000256" key="1">
    <source>
        <dbReference type="ARBA" id="ARBA00004479"/>
    </source>
</evidence>
<keyword evidence="7" id="KW-0677">Repeat</keyword>
<keyword evidence="10" id="KW-0520">NAD</keyword>
<comment type="subunit">
    <text evidence="16">Binds MYD88 (via TIR domain).</text>
</comment>
<dbReference type="PROSITE" id="PS00018">
    <property type="entry name" value="EF_HAND_1"/>
    <property type="match status" value="1"/>
</dbReference>
<keyword evidence="21" id="KW-1185">Reference proteome</keyword>
<evidence type="ECO:0000313" key="21">
    <source>
        <dbReference type="Proteomes" id="UP000566440"/>
    </source>
</evidence>
<evidence type="ECO:0000256" key="12">
    <source>
        <dbReference type="ARBA" id="ARBA00023157"/>
    </source>
</evidence>
<evidence type="ECO:0000259" key="19">
    <source>
        <dbReference type="PROSITE" id="PS50104"/>
    </source>
</evidence>
<evidence type="ECO:0000256" key="4">
    <source>
        <dbReference type="ARBA" id="ARBA00022614"/>
    </source>
</evidence>
<dbReference type="GO" id="GO:0045087">
    <property type="term" value="P:innate immune response"/>
    <property type="evidence" value="ECO:0007669"/>
    <property type="project" value="UniProtKB-KW"/>
</dbReference>
<dbReference type="GO" id="GO:0004888">
    <property type="term" value="F:transmembrane signaling receptor activity"/>
    <property type="evidence" value="ECO:0007669"/>
    <property type="project" value="InterPro"/>
</dbReference>
<evidence type="ECO:0000256" key="14">
    <source>
        <dbReference type="ARBA" id="ARBA00023180"/>
    </source>
</evidence>
<evidence type="ECO:0000256" key="15">
    <source>
        <dbReference type="ARBA" id="ARBA00023198"/>
    </source>
</evidence>
<dbReference type="GO" id="GO:0005886">
    <property type="term" value="C:plasma membrane"/>
    <property type="evidence" value="ECO:0007669"/>
    <property type="project" value="TreeGrafter"/>
</dbReference>
<evidence type="ECO:0000256" key="6">
    <source>
        <dbReference type="ARBA" id="ARBA00022729"/>
    </source>
</evidence>
<keyword evidence="5 18" id="KW-0812">Transmembrane</keyword>
<dbReference type="GO" id="GO:0006954">
    <property type="term" value="P:inflammatory response"/>
    <property type="evidence" value="ECO:0007669"/>
    <property type="project" value="UniProtKB-KW"/>
</dbReference>
<dbReference type="SUPFAM" id="SSF52200">
    <property type="entry name" value="Toll/Interleukin receptor TIR domain"/>
    <property type="match status" value="1"/>
</dbReference>
<evidence type="ECO:0000256" key="8">
    <source>
        <dbReference type="ARBA" id="ARBA00022859"/>
    </source>
</evidence>
<dbReference type="InterPro" id="IPR001611">
    <property type="entry name" value="Leu-rich_rpt"/>
</dbReference>
<dbReference type="OrthoDB" id="1081807at2759"/>
<dbReference type="InterPro" id="IPR000483">
    <property type="entry name" value="Cys-rich_flank_reg_C"/>
</dbReference>
<dbReference type="GO" id="GO:0002224">
    <property type="term" value="P:toll-like receptor signaling pathway"/>
    <property type="evidence" value="ECO:0007669"/>
    <property type="project" value="InterPro"/>
</dbReference>
<feature type="non-terminal residue" evidence="20">
    <location>
        <position position="753"/>
    </location>
</feature>
<dbReference type="PANTHER" id="PTHR24365">
    <property type="entry name" value="TOLL-LIKE RECEPTOR"/>
    <property type="match status" value="1"/>
</dbReference>
<evidence type="ECO:0000256" key="13">
    <source>
        <dbReference type="ARBA" id="ARBA00023170"/>
    </source>
</evidence>
<evidence type="ECO:0000256" key="9">
    <source>
        <dbReference type="ARBA" id="ARBA00022989"/>
    </source>
</evidence>
<dbReference type="InterPro" id="IPR017241">
    <property type="entry name" value="Toll-like_receptor"/>
</dbReference>
<dbReference type="SMART" id="SM00082">
    <property type="entry name" value="LRRCT"/>
    <property type="match status" value="1"/>
</dbReference>
<dbReference type="GO" id="GO:0043235">
    <property type="term" value="C:receptor complex"/>
    <property type="evidence" value="ECO:0007669"/>
    <property type="project" value="TreeGrafter"/>
</dbReference>
<dbReference type="Gene3D" id="3.80.10.10">
    <property type="entry name" value="Ribonuclease Inhibitor"/>
    <property type="match status" value="1"/>
</dbReference>
<dbReference type="PIRSF" id="PIRSF037595">
    <property type="entry name" value="Toll-like_receptor"/>
    <property type="match status" value="1"/>
</dbReference>
<evidence type="ECO:0000256" key="7">
    <source>
        <dbReference type="ARBA" id="ARBA00022737"/>
    </source>
</evidence>
<feature type="non-terminal residue" evidence="20">
    <location>
        <position position="1"/>
    </location>
</feature>
<proteinExistence type="inferred from homology"/>
<evidence type="ECO:0000256" key="18">
    <source>
        <dbReference type="SAM" id="Phobius"/>
    </source>
</evidence>
<dbReference type="PANTHER" id="PTHR24365:SF17">
    <property type="entry name" value="TOLL-LIKE RECEPTOR 2"/>
    <property type="match status" value="1"/>
</dbReference>
<comment type="caution">
    <text evidence="20">The sequence shown here is derived from an EMBL/GenBank/DDBJ whole genome shotgun (WGS) entry which is preliminary data.</text>
</comment>
<sequence>SCGATQLCNCSSMGLDSIPPGLTSKITVLNLANNKIQHIRSQDLQQAVNLRALLLQSNAISSIDKDSFWSLGKLELLNLSNNNLSHLSPVWFEHLSSLQQLDLQGNLYRELGENSPFSSLRNLKSLHLGNPWFSTIRRGNFEGIALLDKLWIDAGNLSQYEPGSLKPIKKIDHMIINVRVMKVLSAIVRDLLHSVTWLDVRKTAFSIPAELQLLKVMSSAFAKKISFKEALLTDATVPEIVSILEDMPKLVEVELTDCRLLGTGQWETQIKANQSKTLRTLTVTKLSIEEFYLFTDLHAVESLLSLFTRVTVENTKVFLVPCRISQHLLSLEYLDLSANLLGDQSLQHSACEGGWPLLQTLNLSQNSLSDLEMTGKSLSHLRNLIVLDISRNNFGEIPDVCEWPENLKYLNLSSTQIPKVTTCIPPMLEVLDVSANNLREFGLQLPFLKELYLAKNQLKTLPGAALIPNLVAMSIRRNKLNSFSREEFESFKKMKLLDASENNFICSCEFLSFIQQQAGVGPMLVGWPEKYICDSPLAVRGAEVAAVHLSLMECHRSLVVSLICVLVFLVILVLVVVAYKYHAVWYLRMTWAWLQAKRKPKRAPPKDICYDAFVSYSENDSEWVENIMVRELEQACPPFRLCLHKRDFVPGKWIVDNIIDSMEKSHKTLFVLSEHFVQSEWCKYELDFSHFRLFDENNDAAILVLLEPIQSEAIPKRFCKLRKIMNTKTYLEWPLEEEKQEMFWFNLKVALKS</sequence>
<dbReference type="PROSITE" id="PS51450">
    <property type="entry name" value="LRR"/>
    <property type="match status" value="3"/>
</dbReference>
<dbReference type="Pfam" id="PF01582">
    <property type="entry name" value="TIR"/>
    <property type="match status" value="1"/>
</dbReference>
<feature type="domain" description="TIR" evidence="19">
    <location>
        <begin position="608"/>
        <end position="751"/>
    </location>
</feature>
<keyword evidence="3" id="KW-0399">Innate immunity</keyword>
<dbReference type="PROSITE" id="PS50104">
    <property type="entry name" value="TIR"/>
    <property type="match status" value="1"/>
</dbReference>
<keyword evidence="4" id="KW-0433">Leucine-rich repeat</keyword>
<evidence type="ECO:0000256" key="16">
    <source>
        <dbReference type="ARBA" id="ARBA00066192"/>
    </source>
</evidence>
<dbReference type="SMART" id="SM00255">
    <property type="entry name" value="TIR"/>
    <property type="match status" value="1"/>
</dbReference>
<dbReference type="InterPro" id="IPR035897">
    <property type="entry name" value="Toll_tir_struct_dom_sf"/>
</dbReference>
<feature type="disulfide bond" evidence="17">
    <location>
        <begin position="2"/>
        <end position="8"/>
    </location>
</feature>
<keyword evidence="11 18" id="KW-0472">Membrane</keyword>
<reference evidence="20 21" key="1">
    <citation type="submission" date="2019-09" db="EMBL/GenBank/DDBJ databases">
        <title>Bird 10,000 Genomes (B10K) Project - Family phase.</title>
        <authorList>
            <person name="Zhang G."/>
        </authorList>
    </citation>
    <scope>NUCLEOTIDE SEQUENCE [LARGE SCALE GENOMIC DNA]</scope>
    <source>
        <strain evidence="20">B10K-DU-001-62</strain>
        <tissue evidence="20">Muscle</tissue>
    </source>
</reference>
<keyword evidence="13" id="KW-0675">Receptor</keyword>
<feature type="disulfide bond" evidence="17">
    <location>
        <begin position="322"/>
        <end position="351"/>
    </location>
</feature>
<dbReference type="GO" id="GO:0042497">
    <property type="term" value="F:triacyl lipopeptide binding"/>
    <property type="evidence" value="ECO:0007669"/>
    <property type="project" value="TreeGrafter"/>
</dbReference>
<evidence type="ECO:0000256" key="5">
    <source>
        <dbReference type="ARBA" id="ARBA00022692"/>
    </source>
</evidence>
<evidence type="ECO:0000256" key="3">
    <source>
        <dbReference type="ARBA" id="ARBA00022588"/>
    </source>
</evidence>
<evidence type="ECO:0000256" key="2">
    <source>
        <dbReference type="ARBA" id="ARBA00009634"/>
    </source>
</evidence>
<keyword evidence="9 18" id="KW-1133">Transmembrane helix</keyword>
<name>A0A7K9SX46_9PICI</name>
<protein>
    <submittedName>
        <fullName evidence="20">TLR22 protein</fullName>
    </submittedName>
</protein>
<evidence type="ECO:0000256" key="11">
    <source>
        <dbReference type="ARBA" id="ARBA00023136"/>
    </source>
</evidence>
<comment type="subcellular location">
    <subcellularLocation>
        <location evidence="1">Membrane</location>
        <topology evidence="1">Single-pass type I membrane protein</topology>
    </subcellularLocation>
</comment>
<keyword evidence="14" id="KW-0325">Glycoprotein</keyword>
<keyword evidence="12 17" id="KW-1015">Disulfide bond</keyword>
<dbReference type="Gene3D" id="3.40.50.10140">
    <property type="entry name" value="Toll/interleukin-1 receptor homology (TIR) domain"/>
    <property type="match status" value="1"/>
</dbReference>
<keyword evidence="6" id="KW-0732">Signal</keyword>
<dbReference type="FunFam" id="3.40.50.10140:FF:000001">
    <property type="entry name" value="Toll-like receptor 2"/>
    <property type="match status" value="1"/>
</dbReference>
<keyword evidence="15" id="KW-0395">Inflammatory response</keyword>
<dbReference type="InterPro" id="IPR018247">
    <property type="entry name" value="EF_Hand_1_Ca_BS"/>
</dbReference>
<dbReference type="PRINTS" id="PR01537">
    <property type="entry name" value="INTRLKN1R1F"/>
</dbReference>
<accession>A0A7K9SX46</accession>
<evidence type="ECO:0000256" key="10">
    <source>
        <dbReference type="ARBA" id="ARBA00023027"/>
    </source>
</evidence>
<dbReference type="AlphaFoldDB" id="A0A7K9SX46"/>
<dbReference type="SUPFAM" id="SSF52058">
    <property type="entry name" value="L domain-like"/>
    <property type="match status" value="3"/>
</dbReference>
<comment type="similarity">
    <text evidence="2">Belongs to the Toll-like receptor family.</text>
</comment>
<dbReference type="InterPro" id="IPR003591">
    <property type="entry name" value="Leu-rich_rpt_typical-subtyp"/>
</dbReference>
<dbReference type="InterPro" id="IPR000157">
    <property type="entry name" value="TIR_dom"/>
</dbReference>
<gene>
    <name evidence="20" type="primary">Tlr22</name>
    <name evidence="20" type="ORF">GALDEA_R06266</name>
</gene>
<dbReference type="FunFam" id="3.80.10.10:FF:000046">
    <property type="entry name" value="Toll-like receptor 2"/>
    <property type="match status" value="1"/>
</dbReference>
<dbReference type="InterPro" id="IPR032675">
    <property type="entry name" value="LRR_dom_sf"/>
</dbReference>
<evidence type="ECO:0000313" key="20">
    <source>
        <dbReference type="EMBL" id="NXI40734.1"/>
    </source>
</evidence>
<dbReference type="EMBL" id="VWZX01005094">
    <property type="protein sequence ID" value="NXI40734.1"/>
    <property type="molecule type" value="Genomic_DNA"/>
</dbReference>
<dbReference type="Pfam" id="PF13855">
    <property type="entry name" value="LRR_8"/>
    <property type="match status" value="3"/>
</dbReference>
<evidence type="ECO:0000256" key="17">
    <source>
        <dbReference type="PIRSR" id="PIRSR037595-2"/>
    </source>
</evidence>
<dbReference type="Proteomes" id="UP000566440">
    <property type="component" value="Unassembled WGS sequence"/>
</dbReference>
<keyword evidence="8" id="KW-0391">Immunity</keyword>